<feature type="domain" description="Myb-like" evidence="7">
    <location>
        <begin position="281"/>
        <end position="331"/>
    </location>
</feature>
<evidence type="ECO:0000259" key="7">
    <source>
        <dbReference type="PROSITE" id="PS50090"/>
    </source>
</evidence>
<dbReference type="GO" id="GO:0042795">
    <property type="term" value="P:snRNA transcription by RNA polymerase II"/>
    <property type="evidence" value="ECO:0007669"/>
    <property type="project" value="TreeGrafter"/>
</dbReference>
<feature type="compositionally biased region" description="Acidic residues" evidence="6">
    <location>
        <begin position="198"/>
        <end position="231"/>
    </location>
</feature>
<dbReference type="SMART" id="SM00717">
    <property type="entry name" value="SANT"/>
    <property type="match status" value="3"/>
</dbReference>
<dbReference type="InterPro" id="IPR017930">
    <property type="entry name" value="Myb_dom"/>
</dbReference>
<dbReference type="GO" id="GO:0001006">
    <property type="term" value="F:RNA polymerase III type 3 promoter sequence-specific DNA binding"/>
    <property type="evidence" value="ECO:0007669"/>
    <property type="project" value="TreeGrafter"/>
</dbReference>
<accession>W4FQ35</accession>
<keyword evidence="2" id="KW-0805">Transcription regulation</keyword>
<evidence type="ECO:0000256" key="5">
    <source>
        <dbReference type="ARBA" id="ARBA00023242"/>
    </source>
</evidence>
<evidence type="ECO:0000256" key="1">
    <source>
        <dbReference type="ARBA" id="ARBA00022737"/>
    </source>
</evidence>
<dbReference type="Pfam" id="PF13921">
    <property type="entry name" value="Myb_DNA-bind_6"/>
    <property type="match status" value="1"/>
</dbReference>
<dbReference type="PANTHER" id="PTHR46621">
    <property type="entry name" value="SNRNA-ACTIVATING PROTEIN COMPLEX SUBUNIT 4"/>
    <property type="match status" value="1"/>
</dbReference>
<dbReference type="FunFam" id="1.10.10.60:FF:000010">
    <property type="entry name" value="Transcriptional activator Myb isoform A"/>
    <property type="match status" value="1"/>
</dbReference>
<dbReference type="GO" id="GO:0019185">
    <property type="term" value="C:snRNA-activating protein complex"/>
    <property type="evidence" value="ECO:0007669"/>
    <property type="project" value="TreeGrafter"/>
</dbReference>
<reference evidence="9" key="1">
    <citation type="submission" date="2013-12" db="EMBL/GenBank/DDBJ databases">
        <title>The Genome Sequence of Aphanomyces astaci APO3.</title>
        <authorList>
            <consortium name="The Broad Institute Genomics Platform"/>
            <person name="Russ C."/>
            <person name="Tyler B."/>
            <person name="van West P."/>
            <person name="Dieguez-Uribeondo J."/>
            <person name="Young S.K."/>
            <person name="Zeng Q."/>
            <person name="Gargeya S."/>
            <person name="Fitzgerald M."/>
            <person name="Abouelleil A."/>
            <person name="Alvarado L."/>
            <person name="Chapman S.B."/>
            <person name="Gainer-Dewar J."/>
            <person name="Goldberg J."/>
            <person name="Griggs A."/>
            <person name="Gujja S."/>
            <person name="Hansen M."/>
            <person name="Howarth C."/>
            <person name="Imamovic A."/>
            <person name="Ireland A."/>
            <person name="Larimer J."/>
            <person name="McCowan C."/>
            <person name="Murphy C."/>
            <person name="Pearson M."/>
            <person name="Poon T.W."/>
            <person name="Priest M."/>
            <person name="Roberts A."/>
            <person name="Saif S."/>
            <person name="Shea T."/>
            <person name="Sykes S."/>
            <person name="Wortman J."/>
            <person name="Nusbaum C."/>
            <person name="Birren B."/>
        </authorList>
    </citation>
    <scope>NUCLEOTIDE SEQUENCE [LARGE SCALE GENOMIC DNA]</scope>
    <source>
        <strain evidence="9">APO3</strain>
    </source>
</reference>
<feature type="region of interest" description="Disordered" evidence="6">
    <location>
        <begin position="382"/>
        <end position="455"/>
    </location>
</feature>
<feature type="domain" description="HTH myb-type" evidence="8">
    <location>
        <begin position="281"/>
        <end position="335"/>
    </location>
</feature>
<dbReference type="PROSITE" id="PS51294">
    <property type="entry name" value="HTH_MYB"/>
    <property type="match status" value="3"/>
</dbReference>
<feature type="domain" description="Myb-like" evidence="7">
    <location>
        <begin position="236"/>
        <end position="280"/>
    </location>
</feature>
<dbReference type="OrthoDB" id="2143914at2759"/>
<dbReference type="STRING" id="112090.W4FQ35"/>
<feature type="region of interest" description="Disordered" evidence="6">
    <location>
        <begin position="176"/>
        <end position="250"/>
    </location>
</feature>
<dbReference type="SUPFAM" id="SSF46689">
    <property type="entry name" value="Homeodomain-like"/>
    <property type="match status" value="2"/>
</dbReference>
<sequence>MAAADSATPEGSFGDVFNALICSLPSEASGSFLRCLSGLTAEESNLLSMYLLELKDEKKFRVIQALMDAPVSAKKRYILSLRDRFERLKAKQAANGVTVDPRARLERSGSRQSSMKNVTTDDIKSMGHMLDNAHIGESELRLQRLEEEKEDVGSSAASSAVGNIKAEALINKRERPNSNWELLKGDATPAQRAKEDGSSDEDPDDDDDEVEAENSPDADANTEADPSEEDAPSTKRWTKAQDAALKDSVRVHGEKNWKAIAERVPGRNHAQCLQRWRKVLKPGLVKGHWSFEEDKILEELVKQSTNNWGQIAEQIPGRTPKQCRERWRNHLDPSINKGPYAEEEDNVILSHQARLGNKWSQIAQMLPGRTEDSVKIRWKSLKQNPTRAAAANAQSRRLSHLQHHHHHQQQLHQPTYGHNLMDQRHSQTSSHTGGVVGHHQLHHHHHQQQNQQLQNQQLQNQLQLGNSNLLGLGRQQDPMMANWAADYSDFNGSHTALLNTPFIGSGGGVGYSTNDMMLKTDGYTAHYPPAMHLQPPPPAPMFQNLHNQPLHEAPPGQYDEFLMKSLTDELDFDEFGLI</sequence>
<evidence type="ECO:0000256" key="6">
    <source>
        <dbReference type="SAM" id="MobiDB-lite"/>
    </source>
</evidence>
<feature type="domain" description="Myb-like" evidence="7">
    <location>
        <begin position="332"/>
        <end position="382"/>
    </location>
</feature>
<keyword evidence="3" id="KW-0238">DNA-binding</keyword>
<organism evidence="9">
    <name type="scientific">Aphanomyces astaci</name>
    <name type="common">Crayfish plague agent</name>
    <dbReference type="NCBI Taxonomy" id="112090"/>
    <lineage>
        <taxon>Eukaryota</taxon>
        <taxon>Sar</taxon>
        <taxon>Stramenopiles</taxon>
        <taxon>Oomycota</taxon>
        <taxon>Saprolegniomycetes</taxon>
        <taxon>Saprolegniales</taxon>
        <taxon>Verrucalvaceae</taxon>
        <taxon>Aphanomyces</taxon>
    </lineage>
</organism>
<keyword evidence="1" id="KW-0677">Repeat</keyword>
<keyword evidence="4" id="KW-0804">Transcription</keyword>
<protein>
    <recommendedName>
        <fullName evidence="10">Myb-like DNA-binding protein</fullName>
    </recommendedName>
</protein>
<evidence type="ECO:0000256" key="2">
    <source>
        <dbReference type="ARBA" id="ARBA00023015"/>
    </source>
</evidence>
<evidence type="ECO:0000313" key="9">
    <source>
        <dbReference type="EMBL" id="ETV69046.1"/>
    </source>
</evidence>
<dbReference type="InterPro" id="IPR009057">
    <property type="entry name" value="Homeodomain-like_sf"/>
</dbReference>
<dbReference type="InterPro" id="IPR001005">
    <property type="entry name" value="SANT/Myb"/>
</dbReference>
<feature type="domain" description="HTH myb-type" evidence="8">
    <location>
        <begin position="236"/>
        <end position="280"/>
    </location>
</feature>
<dbReference type="GO" id="GO:0000978">
    <property type="term" value="F:RNA polymerase II cis-regulatory region sequence-specific DNA binding"/>
    <property type="evidence" value="ECO:0007669"/>
    <property type="project" value="TreeGrafter"/>
</dbReference>
<evidence type="ECO:0000256" key="3">
    <source>
        <dbReference type="ARBA" id="ARBA00023125"/>
    </source>
</evidence>
<evidence type="ECO:0008006" key="10">
    <source>
        <dbReference type="Google" id="ProtNLM"/>
    </source>
</evidence>
<gene>
    <name evidence="9" type="ORF">H257_15188</name>
</gene>
<dbReference type="RefSeq" id="XP_009841505.1">
    <property type="nucleotide sequence ID" value="XM_009843203.1"/>
</dbReference>
<proteinExistence type="predicted"/>
<feature type="domain" description="HTH myb-type" evidence="8">
    <location>
        <begin position="336"/>
        <end position="386"/>
    </location>
</feature>
<dbReference type="CDD" id="cd00167">
    <property type="entry name" value="SANT"/>
    <property type="match status" value="3"/>
</dbReference>
<keyword evidence="5" id="KW-0539">Nucleus</keyword>
<dbReference type="Pfam" id="PF00249">
    <property type="entry name" value="Myb_DNA-binding"/>
    <property type="match status" value="1"/>
</dbReference>
<dbReference type="PANTHER" id="PTHR46621:SF1">
    <property type="entry name" value="SNRNA-ACTIVATING PROTEIN COMPLEX SUBUNIT 4"/>
    <property type="match status" value="1"/>
</dbReference>
<dbReference type="EMBL" id="KI913180">
    <property type="protein sequence ID" value="ETV69046.1"/>
    <property type="molecule type" value="Genomic_DNA"/>
</dbReference>
<dbReference type="GO" id="GO:0042796">
    <property type="term" value="P:snRNA transcription by RNA polymerase III"/>
    <property type="evidence" value="ECO:0007669"/>
    <property type="project" value="TreeGrafter"/>
</dbReference>
<dbReference type="Gene3D" id="1.10.10.60">
    <property type="entry name" value="Homeodomain-like"/>
    <property type="match status" value="3"/>
</dbReference>
<evidence type="ECO:0000256" key="4">
    <source>
        <dbReference type="ARBA" id="ARBA00023163"/>
    </source>
</evidence>
<dbReference type="PROSITE" id="PS50090">
    <property type="entry name" value="MYB_LIKE"/>
    <property type="match status" value="3"/>
</dbReference>
<dbReference type="AlphaFoldDB" id="W4FQ35"/>
<dbReference type="InterPro" id="IPR051575">
    <property type="entry name" value="Myb-like_DNA-bd"/>
</dbReference>
<feature type="compositionally biased region" description="Basic residues" evidence="6">
    <location>
        <begin position="397"/>
        <end position="409"/>
    </location>
</feature>
<dbReference type="VEuPathDB" id="FungiDB:H257_15188"/>
<dbReference type="GeneID" id="20817184"/>
<evidence type="ECO:0000259" key="8">
    <source>
        <dbReference type="PROSITE" id="PS51294"/>
    </source>
</evidence>
<name>W4FQ35_APHAT</name>